<proteinExistence type="predicted"/>
<dbReference type="RefSeq" id="WP_159436906.1">
    <property type="nucleotide sequence ID" value="NZ_FQXJ01000004.1"/>
</dbReference>
<keyword evidence="2" id="KW-1185">Reference proteome</keyword>
<evidence type="ECO:0000313" key="2">
    <source>
        <dbReference type="Proteomes" id="UP000183954"/>
    </source>
</evidence>
<accession>A0A1M5VCS4</accession>
<protein>
    <submittedName>
        <fullName evidence="1">Uncharacterized protein</fullName>
    </submittedName>
</protein>
<dbReference type="STRING" id="1121420.SAMN02746098_01298"/>
<reference evidence="2" key="1">
    <citation type="submission" date="2016-11" db="EMBL/GenBank/DDBJ databases">
        <authorList>
            <person name="Varghese N."/>
            <person name="Submissions S."/>
        </authorList>
    </citation>
    <scope>NUCLEOTIDE SEQUENCE [LARGE SCALE GENOMIC DNA]</scope>
    <source>
        <strain evidence="2">DSM 15449</strain>
    </source>
</reference>
<gene>
    <name evidence="1" type="ORF">SAMN02746098_01298</name>
</gene>
<evidence type="ECO:0000313" key="1">
    <source>
        <dbReference type="EMBL" id="SHH72981.1"/>
    </source>
</evidence>
<name>A0A1M5VCS4_9FIRM</name>
<dbReference type="Proteomes" id="UP000183954">
    <property type="component" value="Unassembled WGS sequence"/>
</dbReference>
<dbReference type="EMBL" id="FQXJ01000004">
    <property type="protein sequence ID" value="SHH72981.1"/>
    <property type="molecule type" value="Genomic_DNA"/>
</dbReference>
<sequence length="57" mass="6545">MSLDWFQLVLIYIFANSASKIIQKQALRIKMLILRPLVHFSYLLWGSQHSTPLGGEA</sequence>
<organism evidence="1 2">
    <name type="scientific">Desulfosporosinus lacus DSM 15449</name>
    <dbReference type="NCBI Taxonomy" id="1121420"/>
    <lineage>
        <taxon>Bacteria</taxon>
        <taxon>Bacillati</taxon>
        <taxon>Bacillota</taxon>
        <taxon>Clostridia</taxon>
        <taxon>Eubacteriales</taxon>
        <taxon>Desulfitobacteriaceae</taxon>
        <taxon>Desulfosporosinus</taxon>
    </lineage>
</organism>
<dbReference type="AlphaFoldDB" id="A0A1M5VCS4"/>